<protein>
    <submittedName>
        <fullName evidence="1">Uncharacterized protein</fullName>
    </submittedName>
</protein>
<proteinExistence type="predicted"/>
<organism evidence="1 2">
    <name type="scientific">Entomophthora muscae</name>
    <dbReference type="NCBI Taxonomy" id="34485"/>
    <lineage>
        <taxon>Eukaryota</taxon>
        <taxon>Fungi</taxon>
        <taxon>Fungi incertae sedis</taxon>
        <taxon>Zoopagomycota</taxon>
        <taxon>Entomophthoromycotina</taxon>
        <taxon>Entomophthoromycetes</taxon>
        <taxon>Entomophthorales</taxon>
        <taxon>Entomophthoraceae</taxon>
        <taxon>Entomophthora</taxon>
    </lineage>
</organism>
<reference evidence="1" key="1">
    <citation type="submission" date="2022-04" db="EMBL/GenBank/DDBJ databases">
        <title>Genome of the entomopathogenic fungus Entomophthora muscae.</title>
        <authorList>
            <person name="Elya C."/>
            <person name="Lovett B.R."/>
            <person name="Lee E."/>
            <person name="Macias A.M."/>
            <person name="Hajek A.E."/>
            <person name="De Bivort B.L."/>
            <person name="Kasson M.T."/>
            <person name="De Fine Licht H.H."/>
            <person name="Stajich J.E."/>
        </authorList>
    </citation>
    <scope>NUCLEOTIDE SEQUENCE</scope>
    <source>
        <strain evidence="1">Berkeley</strain>
    </source>
</reference>
<sequence length="136" mass="14655">MELKSAPTWLVDGTFANCPQMLKQLRMIHAQGFASNLLVPGSRSFLKGATCNTGSLGGNISKPTKKKPFEPAPSLRPDTCSANPSNTMAINNNLSAPDARSFPNVITHENGRSGGKLSKSDNENCPQTRPKPKEWC</sequence>
<accession>A0ACC2S6J3</accession>
<keyword evidence="2" id="KW-1185">Reference proteome</keyword>
<evidence type="ECO:0000313" key="2">
    <source>
        <dbReference type="Proteomes" id="UP001165960"/>
    </source>
</evidence>
<gene>
    <name evidence="1" type="ORF">DSO57_1017767</name>
</gene>
<dbReference type="EMBL" id="QTSX02005755">
    <property type="protein sequence ID" value="KAJ9057927.1"/>
    <property type="molecule type" value="Genomic_DNA"/>
</dbReference>
<name>A0ACC2S6J3_9FUNG</name>
<evidence type="ECO:0000313" key="1">
    <source>
        <dbReference type="EMBL" id="KAJ9057927.1"/>
    </source>
</evidence>
<comment type="caution">
    <text evidence="1">The sequence shown here is derived from an EMBL/GenBank/DDBJ whole genome shotgun (WGS) entry which is preliminary data.</text>
</comment>
<dbReference type="Proteomes" id="UP001165960">
    <property type="component" value="Unassembled WGS sequence"/>
</dbReference>